<dbReference type="AlphaFoldDB" id="A0A5C6B7R8"/>
<proteinExistence type="predicted"/>
<dbReference type="EMBL" id="SJPP01000003">
    <property type="protein sequence ID" value="TWU07339.1"/>
    <property type="molecule type" value="Genomic_DNA"/>
</dbReference>
<dbReference type="RefSeq" id="WP_146374115.1">
    <property type="nucleotide sequence ID" value="NZ_SJPP01000003.1"/>
</dbReference>
<reference evidence="2 3" key="1">
    <citation type="submission" date="2019-02" db="EMBL/GenBank/DDBJ databases">
        <title>Deep-cultivation of Planctomycetes and their phenomic and genomic characterization uncovers novel biology.</title>
        <authorList>
            <person name="Wiegand S."/>
            <person name="Jogler M."/>
            <person name="Boedeker C."/>
            <person name="Pinto D."/>
            <person name="Vollmers J."/>
            <person name="Rivas-Marin E."/>
            <person name="Kohn T."/>
            <person name="Peeters S.H."/>
            <person name="Heuer A."/>
            <person name="Rast P."/>
            <person name="Oberbeckmann S."/>
            <person name="Bunk B."/>
            <person name="Jeske O."/>
            <person name="Meyerdierks A."/>
            <person name="Storesund J.E."/>
            <person name="Kallscheuer N."/>
            <person name="Luecker S."/>
            <person name="Lage O.M."/>
            <person name="Pohl T."/>
            <person name="Merkel B.J."/>
            <person name="Hornburger P."/>
            <person name="Mueller R.-W."/>
            <person name="Bruemmer F."/>
            <person name="Labrenz M."/>
            <person name="Spormann A.M."/>
            <person name="Op Den Camp H."/>
            <person name="Overmann J."/>
            <person name="Amann R."/>
            <person name="Jetten M.S.M."/>
            <person name="Mascher T."/>
            <person name="Medema M.H."/>
            <person name="Devos D.P."/>
            <person name="Kaster A.-K."/>
            <person name="Ovreas L."/>
            <person name="Rohde M."/>
            <person name="Galperin M.Y."/>
            <person name="Jogler C."/>
        </authorList>
    </citation>
    <scope>NUCLEOTIDE SEQUENCE [LARGE SCALE GENOMIC DNA]</scope>
    <source>
        <strain evidence="2 3">CA54</strain>
    </source>
</reference>
<dbReference type="OrthoDB" id="233246at2"/>
<evidence type="ECO:0000313" key="2">
    <source>
        <dbReference type="EMBL" id="TWU07339.1"/>
    </source>
</evidence>
<gene>
    <name evidence="2" type="ORF">CA54_57450</name>
</gene>
<dbReference type="InterPro" id="IPR011487">
    <property type="entry name" value="DUF1598"/>
</dbReference>
<evidence type="ECO:0000313" key="3">
    <source>
        <dbReference type="Proteomes" id="UP000320735"/>
    </source>
</evidence>
<feature type="signal peptide" evidence="1">
    <location>
        <begin position="1"/>
        <end position="28"/>
    </location>
</feature>
<name>A0A5C6B7R8_9PLAN</name>
<evidence type="ECO:0000256" key="1">
    <source>
        <dbReference type="SAM" id="SignalP"/>
    </source>
</evidence>
<accession>A0A5C6B7R8</accession>
<protein>
    <recommendedName>
        <fullName evidence="4">DUF1598 domain-containing protein</fullName>
    </recommendedName>
</protein>
<keyword evidence="1" id="KW-0732">Signal</keyword>
<dbReference type="Proteomes" id="UP000320735">
    <property type="component" value="Unassembled WGS sequence"/>
</dbReference>
<dbReference type="Pfam" id="PF07643">
    <property type="entry name" value="DUF1598"/>
    <property type="match status" value="1"/>
</dbReference>
<comment type="caution">
    <text evidence="2">The sequence shown here is derived from an EMBL/GenBank/DDBJ whole genome shotgun (WGS) entry which is preliminary data.</text>
</comment>
<organism evidence="2 3">
    <name type="scientific">Symmachiella macrocystis</name>
    <dbReference type="NCBI Taxonomy" id="2527985"/>
    <lineage>
        <taxon>Bacteria</taxon>
        <taxon>Pseudomonadati</taxon>
        <taxon>Planctomycetota</taxon>
        <taxon>Planctomycetia</taxon>
        <taxon>Planctomycetales</taxon>
        <taxon>Planctomycetaceae</taxon>
        <taxon>Symmachiella</taxon>
    </lineage>
</organism>
<sequence length="466" mass="50488" precursor="true">MFRGPVRRAVCLALSCALLFAMAGPAAAQISGGDGTGTGTGTATDGAAAGVTVDADGLVKTIIVPGNKRLNKQRRAAIRKELTEDLTTFSPLRKVSLVRLEQACTEFAETQKHVTPDMQYLAGLQRIDYVFVFPESHDIVIAGPAEGFAKDGAGRTVGLTTGRPPLRLDDLMVALRAVNRGEDVGCSIDARPENLAKFKQYQAAHSGAASAAVGKKRFAQMARILGNQKVTIWGVPPDSHFARTMVEADYFMKKISIGQLNLRVRGFKTHLSMVGPGDDMANRWWFAPLYEPFQASDDGNAYKISGPRAQLFAENEIVTTDGKRIGVGSKAASTDRYANHFTEKFPELADAVPAFAELQTLFDLLTVAALVEKQGLAERIGWSMSLFLDDERGTVAKWNVPRDVPTSVAYKRTRGRMLIGMVGGGVMIDPRRTLGAVAIEAGDESLIEKQTAAEEAEIPAGRWWWD</sequence>
<keyword evidence="3" id="KW-1185">Reference proteome</keyword>
<evidence type="ECO:0008006" key="4">
    <source>
        <dbReference type="Google" id="ProtNLM"/>
    </source>
</evidence>
<feature type="chain" id="PRO_5022881700" description="DUF1598 domain-containing protein" evidence="1">
    <location>
        <begin position="29"/>
        <end position="466"/>
    </location>
</feature>